<dbReference type="Proteomes" id="UP000002432">
    <property type="component" value="Chromosome"/>
</dbReference>
<dbReference type="KEGG" id="aba:Acid345_0962"/>
<dbReference type="InterPro" id="IPR052043">
    <property type="entry name" value="PolySaccharide_Degr_Enz"/>
</dbReference>
<dbReference type="SUPFAM" id="SSF48208">
    <property type="entry name" value="Six-hairpin glycosidases"/>
    <property type="match status" value="1"/>
</dbReference>
<keyword evidence="1 3" id="KW-0378">Hydrolase</keyword>
<dbReference type="Gene3D" id="1.50.10.10">
    <property type="match status" value="1"/>
</dbReference>
<gene>
    <name evidence="3" type="ordered locus">Acid345_0962</name>
</gene>
<dbReference type="InterPro" id="IPR008928">
    <property type="entry name" value="6-hairpin_glycosidase_sf"/>
</dbReference>
<accession>Q1IT35</accession>
<evidence type="ECO:0000313" key="3">
    <source>
        <dbReference type="EMBL" id="ABF39965.1"/>
    </source>
</evidence>
<dbReference type="EnsemblBacteria" id="ABF39965">
    <property type="protein sequence ID" value="ABF39965"/>
    <property type="gene ID" value="Acid345_0962"/>
</dbReference>
<sequence>MKRAIILAAVLLCMPVFAAQAQPAPSATEVLATMERVADWQLAHPSSHATTEWTQAAGYAGMMALANLSKGPRYREAVRSMGEANAWKAGPRTYHADDLAVGQTYEALYVFYKDPKIIAPLRERLDFILATPSKVQSLDFQQKYDQVSELWSWCDSLFMAPPVWVEMSAITGDPRYREFAIKDWWRTTDFLYDPAEHLYYRDSTYFNRREANGQKVFWSRGNGWVMAGLVRVLDALPPQDPSRPRFEKLYRDMAQAALKAQQPDGLWHASLLDPQSYPLKETSGSGFFTYALAWGVNHKLLDRAEYEPAVVRAWSALVACVDKDGKLTHVQPIGSDPKSFAEDSTEVYGVGAFLLAGSEVYRIAEKGKH</sequence>
<feature type="chain" id="PRO_5004191580" evidence="2">
    <location>
        <begin position="19"/>
        <end position="369"/>
    </location>
</feature>
<proteinExistence type="predicted"/>
<evidence type="ECO:0000256" key="1">
    <source>
        <dbReference type="ARBA" id="ARBA00022801"/>
    </source>
</evidence>
<keyword evidence="4" id="KW-1185">Reference proteome</keyword>
<dbReference type="InterPro" id="IPR010905">
    <property type="entry name" value="Glyco_hydro_88"/>
</dbReference>
<name>Q1IT35_KORVE</name>
<reference evidence="3 4" key="1">
    <citation type="journal article" date="2009" name="Appl. Environ. Microbiol.">
        <title>Three genomes from the phylum Acidobacteria provide insight into the lifestyles of these microorganisms in soils.</title>
        <authorList>
            <person name="Ward N.L."/>
            <person name="Challacombe J.F."/>
            <person name="Janssen P.H."/>
            <person name="Henrissat B."/>
            <person name="Coutinho P.M."/>
            <person name="Wu M."/>
            <person name="Xie G."/>
            <person name="Haft D.H."/>
            <person name="Sait M."/>
            <person name="Badger J."/>
            <person name="Barabote R.D."/>
            <person name="Bradley B."/>
            <person name="Brettin T.S."/>
            <person name="Brinkac L.M."/>
            <person name="Bruce D."/>
            <person name="Creasy T."/>
            <person name="Daugherty S.C."/>
            <person name="Davidsen T.M."/>
            <person name="DeBoy R.T."/>
            <person name="Detter J.C."/>
            <person name="Dodson R.J."/>
            <person name="Durkin A.S."/>
            <person name="Ganapathy A."/>
            <person name="Gwinn-Giglio M."/>
            <person name="Han C.S."/>
            <person name="Khouri H."/>
            <person name="Kiss H."/>
            <person name="Kothari S.P."/>
            <person name="Madupu R."/>
            <person name="Nelson K.E."/>
            <person name="Nelson W.C."/>
            <person name="Paulsen I."/>
            <person name="Penn K."/>
            <person name="Ren Q."/>
            <person name="Rosovitz M.J."/>
            <person name="Selengut J.D."/>
            <person name="Shrivastava S."/>
            <person name="Sullivan S.A."/>
            <person name="Tapia R."/>
            <person name="Thompson L.S."/>
            <person name="Watkins K.L."/>
            <person name="Yang Q."/>
            <person name="Yu C."/>
            <person name="Zafar N."/>
            <person name="Zhou L."/>
            <person name="Kuske C.R."/>
        </authorList>
    </citation>
    <scope>NUCLEOTIDE SEQUENCE [LARGE SCALE GENOMIC DNA]</scope>
    <source>
        <strain evidence="3 4">Ellin345</strain>
    </source>
</reference>
<dbReference type="RefSeq" id="WP_011521767.1">
    <property type="nucleotide sequence ID" value="NC_008009.1"/>
</dbReference>
<dbReference type="CAZy" id="GH105">
    <property type="family name" value="Glycoside Hydrolase Family 105"/>
</dbReference>
<dbReference type="eggNOG" id="COG4225">
    <property type="taxonomic scope" value="Bacteria"/>
</dbReference>
<evidence type="ECO:0000313" key="4">
    <source>
        <dbReference type="Proteomes" id="UP000002432"/>
    </source>
</evidence>
<feature type="signal peptide" evidence="2">
    <location>
        <begin position="1"/>
        <end position="18"/>
    </location>
</feature>
<dbReference type="HOGENOM" id="CLU_042785_0_0_0"/>
<dbReference type="AlphaFoldDB" id="Q1IT35"/>
<dbReference type="Pfam" id="PF07470">
    <property type="entry name" value="Glyco_hydro_88"/>
    <property type="match status" value="1"/>
</dbReference>
<dbReference type="PANTHER" id="PTHR33886:SF8">
    <property type="entry name" value="UNSATURATED RHAMNOGALACTURONAN HYDROLASE (EUROFUNG)"/>
    <property type="match status" value="1"/>
</dbReference>
<keyword evidence="2" id="KW-0732">Signal</keyword>
<protein>
    <submittedName>
        <fullName evidence="3">Glycosyl hydrolase, family 88</fullName>
    </submittedName>
</protein>
<dbReference type="STRING" id="204669.Acid345_0962"/>
<dbReference type="InterPro" id="IPR012341">
    <property type="entry name" value="6hp_glycosidase-like_sf"/>
</dbReference>
<evidence type="ECO:0000256" key="2">
    <source>
        <dbReference type="SAM" id="SignalP"/>
    </source>
</evidence>
<dbReference type="GO" id="GO:0005975">
    <property type="term" value="P:carbohydrate metabolic process"/>
    <property type="evidence" value="ECO:0007669"/>
    <property type="project" value="InterPro"/>
</dbReference>
<dbReference type="PANTHER" id="PTHR33886">
    <property type="entry name" value="UNSATURATED RHAMNOGALACTURONAN HYDROLASE (EUROFUNG)"/>
    <property type="match status" value="1"/>
</dbReference>
<organism evidence="3 4">
    <name type="scientific">Koribacter versatilis (strain Ellin345)</name>
    <dbReference type="NCBI Taxonomy" id="204669"/>
    <lineage>
        <taxon>Bacteria</taxon>
        <taxon>Pseudomonadati</taxon>
        <taxon>Acidobacteriota</taxon>
        <taxon>Terriglobia</taxon>
        <taxon>Terriglobales</taxon>
        <taxon>Candidatus Korobacteraceae</taxon>
        <taxon>Candidatus Korobacter</taxon>
    </lineage>
</organism>
<dbReference type="OrthoDB" id="258246at2"/>
<dbReference type="EMBL" id="CP000360">
    <property type="protein sequence ID" value="ABF39965.1"/>
    <property type="molecule type" value="Genomic_DNA"/>
</dbReference>
<dbReference type="GO" id="GO:0016787">
    <property type="term" value="F:hydrolase activity"/>
    <property type="evidence" value="ECO:0007669"/>
    <property type="project" value="UniProtKB-KW"/>
</dbReference>